<name>S8FGU6_FOMSC</name>
<dbReference type="OrthoDB" id="2801531at2759"/>
<dbReference type="EMBL" id="KE504147">
    <property type="protein sequence ID" value="EPT00636.1"/>
    <property type="molecule type" value="Genomic_DNA"/>
</dbReference>
<evidence type="ECO:0000313" key="1">
    <source>
        <dbReference type="EMBL" id="EPT00636.1"/>
    </source>
</evidence>
<dbReference type="HOGENOM" id="CLU_976709_0_0_1"/>
<dbReference type="AlphaFoldDB" id="S8FGU6"/>
<gene>
    <name evidence="1" type="ORF">FOMPIDRAFT_88104</name>
</gene>
<keyword evidence="2" id="KW-1185">Reference proteome</keyword>
<organism evidence="1 2">
    <name type="scientific">Fomitopsis schrenkii</name>
    <name type="common">Brown rot fungus</name>
    <dbReference type="NCBI Taxonomy" id="2126942"/>
    <lineage>
        <taxon>Eukaryota</taxon>
        <taxon>Fungi</taxon>
        <taxon>Dikarya</taxon>
        <taxon>Basidiomycota</taxon>
        <taxon>Agaricomycotina</taxon>
        <taxon>Agaricomycetes</taxon>
        <taxon>Polyporales</taxon>
        <taxon>Fomitopsis</taxon>
    </lineage>
</organism>
<protein>
    <submittedName>
        <fullName evidence="1">Uncharacterized protein</fullName>
    </submittedName>
</protein>
<evidence type="ECO:0000313" key="2">
    <source>
        <dbReference type="Proteomes" id="UP000015241"/>
    </source>
</evidence>
<dbReference type="InParanoid" id="S8FGU6"/>
<reference evidence="1 2" key="1">
    <citation type="journal article" date="2012" name="Science">
        <title>The Paleozoic origin of enzymatic lignin decomposition reconstructed from 31 fungal genomes.</title>
        <authorList>
            <person name="Floudas D."/>
            <person name="Binder M."/>
            <person name="Riley R."/>
            <person name="Barry K."/>
            <person name="Blanchette R.A."/>
            <person name="Henrissat B."/>
            <person name="Martinez A.T."/>
            <person name="Otillar R."/>
            <person name="Spatafora J.W."/>
            <person name="Yadav J.S."/>
            <person name="Aerts A."/>
            <person name="Benoit I."/>
            <person name="Boyd A."/>
            <person name="Carlson A."/>
            <person name="Copeland A."/>
            <person name="Coutinho P.M."/>
            <person name="de Vries R.P."/>
            <person name="Ferreira P."/>
            <person name="Findley K."/>
            <person name="Foster B."/>
            <person name="Gaskell J."/>
            <person name="Glotzer D."/>
            <person name="Gorecki P."/>
            <person name="Heitman J."/>
            <person name="Hesse C."/>
            <person name="Hori C."/>
            <person name="Igarashi K."/>
            <person name="Jurgens J.A."/>
            <person name="Kallen N."/>
            <person name="Kersten P."/>
            <person name="Kohler A."/>
            <person name="Kuees U."/>
            <person name="Kumar T.K.A."/>
            <person name="Kuo A."/>
            <person name="LaButti K."/>
            <person name="Larrondo L.F."/>
            <person name="Lindquist E."/>
            <person name="Ling A."/>
            <person name="Lombard V."/>
            <person name="Lucas S."/>
            <person name="Lundell T."/>
            <person name="Martin R."/>
            <person name="McLaughlin D.J."/>
            <person name="Morgenstern I."/>
            <person name="Morin E."/>
            <person name="Murat C."/>
            <person name="Nagy L.G."/>
            <person name="Nolan M."/>
            <person name="Ohm R.A."/>
            <person name="Patyshakuliyeva A."/>
            <person name="Rokas A."/>
            <person name="Ruiz-Duenas F.J."/>
            <person name="Sabat G."/>
            <person name="Salamov A."/>
            <person name="Samejima M."/>
            <person name="Schmutz J."/>
            <person name="Slot J.C."/>
            <person name="St John F."/>
            <person name="Stenlid J."/>
            <person name="Sun H."/>
            <person name="Sun S."/>
            <person name="Syed K."/>
            <person name="Tsang A."/>
            <person name="Wiebenga A."/>
            <person name="Young D."/>
            <person name="Pisabarro A."/>
            <person name="Eastwood D.C."/>
            <person name="Martin F."/>
            <person name="Cullen D."/>
            <person name="Grigoriev I.V."/>
            <person name="Hibbett D.S."/>
        </authorList>
    </citation>
    <scope>NUCLEOTIDE SEQUENCE</scope>
    <source>
        <strain evidence="2">FP-58527</strain>
    </source>
</reference>
<accession>S8FGU6</accession>
<sequence length="262" mass="29978">MPTPRPWALGWLADREWFIEVGRLLGLCKGPDADNKNKLEAAALHYVIGDTRWPNVMMCVVDGTTELVFAVYVDYKRRPYPPTSIPRSELLSRRYCNRLEKYMLLDDDPQWFTCEDGSYTPWRYGCQDPNPNAIWMDVSRYQPHPDAEYDRIEVVEEENGVEEYHKEDLVSGIVDVGEDGQEYIDADYIEESHAEEGSYVGVEYVEGADVINVEVSHHSHGVDDDDLAYDDVEAALFDDENSVVIRSDMEHTAESQLDQGAK</sequence>
<dbReference type="Proteomes" id="UP000015241">
    <property type="component" value="Unassembled WGS sequence"/>
</dbReference>
<proteinExistence type="predicted"/>